<dbReference type="GO" id="GO:0016020">
    <property type="term" value="C:membrane"/>
    <property type="evidence" value="ECO:0007669"/>
    <property type="project" value="UniProtKB-SubCell"/>
</dbReference>
<keyword evidence="2" id="KW-0723">Serine/threonine-protein kinase</keyword>
<gene>
    <name evidence="9" type="ORF">C1H46_029571</name>
</gene>
<dbReference type="SUPFAM" id="SSF56112">
    <property type="entry name" value="Protein kinase-like (PK-like)"/>
    <property type="match status" value="1"/>
</dbReference>
<dbReference type="Gene3D" id="1.10.510.10">
    <property type="entry name" value="Transferase(Phosphotransferase) domain 1"/>
    <property type="match status" value="1"/>
</dbReference>
<keyword evidence="7" id="KW-0325">Glycoprotein</keyword>
<sequence>MTAARDIVGYIAPEVFSGNFGNVSHKSDVYNFVSGEALDLKLDTNEDSQIAKKLVTVALWCIQWYLENRPSMKAVVRMLEGGLESLSIPRNPFASTSTQTDEPRNT</sequence>
<evidence type="ECO:0000256" key="6">
    <source>
        <dbReference type="ARBA" id="ARBA00023136"/>
    </source>
</evidence>
<evidence type="ECO:0000256" key="8">
    <source>
        <dbReference type="SAM" id="MobiDB-lite"/>
    </source>
</evidence>
<accession>A0A540LEF7</accession>
<dbReference type="STRING" id="106549.A0A540LEF7"/>
<keyword evidence="2" id="KW-0418">Kinase</keyword>
<organism evidence="9 10">
    <name type="scientific">Malus baccata</name>
    <name type="common">Siberian crab apple</name>
    <name type="synonym">Pyrus baccata</name>
    <dbReference type="NCBI Taxonomy" id="106549"/>
    <lineage>
        <taxon>Eukaryota</taxon>
        <taxon>Viridiplantae</taxon>
        <taxon>Streptophyta</taxon>
        <taxon>Embryophyta</taxon>
        <taxon>Tracheophyta</taxon>
        <taxon>Spermatophyta</taxon>
        <taxon>Magnoliopsida</taxon>
        <taxon>eudicotyledons</taxon>
        <taxon>Gunneridae</taxon>
        <taxon>Pentapetalae</taxon>
        <taxon>rosids</taxon>
        <taxon>fabids</taxon>
        <taxon>Rosales</taxon>
        <taxon>Rosaceae</taxon>
        <taxon>Amygdaloideae</taxon>
        <taxon>Maleae</taxon>
        <taxon>Malus</taxon>
    </lineage>
</organism>
<evidence type="ECO:0000256" key="4">
    <source>
        <dbReference type="ARBA" id="ARBA00022729"/>
    </source>
</evidence>
<name>A0A540LEF7_MALBA</name>
<evidence type="ECO:0000256" key="1">
    <source>
        <dbReference type="ARBA" id="ARBA00004479"/>
    </source>
</evidence>
<keyword evidence="3" id="KW-0812">Transmembrane</keyword>
<feature type="region of interest" description="Disordered" evidence="8">
    <location>
        <begin position="86"/>
        <end position="106"/>
    </location>
</feature>
<dbReference type="GO" id="GO:0004674">
    <property type="term" value="F:protein serine/threonine kinase activity"/>
    <property type="evidence" value="ECO:0007669"/>
    <property type="project" value="UniProtKB-KW"/>
</dbReference>
<evidence type="ECO:0000256" key="2">
    <source>
        <dbReference type="ARBA" id="ARBA00022527"/>
    </source>
</evidence>
<evidence type="ECO:0000256" key="3">
    <source>
        <dbReference type="ARBA" id="ARBA00022692"/>
    </source>
</evidence>
<keyword evidence="10" id="KW-1185">Reference proteome</keyword>
<dbReference type="PANTHER" id="PTHR27009">
    <property type="entry name" value="RUST RESISTANCE KINASE LR10-RELATED"/>
    <property type="match status" value="1"/>
</dbReference>
<dbReference type="AlphaFoldDB" id="A0A540LEF7"/>
<comment type="caution">
    <text evidence="9">The sequence shown here is derived from an EMBL/GenBank/DDBJ whole genome shotgun (WGS) entry which is preliminary data.</text>
</comment>
<comment type="subcellular location">
    <subcellularLocation>
        <location evidence="1">Membrane</location>
        <topology evidence="1">Single-pass type I membrane protein</topology>
    </subcellularLocation>
</comment>
<keyword evidence="4" id="KW-0732">Signal</keyword>
<evidence type="ECO:0000313" key="10">
    <source>
        <dbReference type="Proteomes" id="UP000315295"/>
    </source>
</evidence>
<evidence type="ECO:0000256" key="7">
    <source>
        <dbReference type="ARBA" id="ARBA00023180"/>
    </source>
</evidence>
<keyword evidence="6" id="KW-0472">Membrane</keyword>
<keyword evidence="2" id="KW-0808">Transferase</keyword>
<evidence type="ECO:0008006" key="11">
    <source>
        <dbReference type="Google" id="ProtNLM"/>
    </source>
</evidence>
<dbReference type="Proteomes" id="UP000315295">
    <property type="component" value="Unassembled WGS sequence"/>
</dbReference>
<dbReference type="EMBL" id="VIEB01000617">
    <property type="protein sequence ID" value="TQD84851.1"/>
    <property type="molecule type" value="Genomic_DNA"/>
</dbReference>
<protein>
    <recommendedName>
        <fullName evidence="11">Serine-threonine/tyrosine-protein kinase catalytic domain-containing protein</fullName>
    </recommendedName>
</protein>
<dbReference type="InterPro" id="IPR011009">
    <property type="entry name" value="Kinase-like_dom_sf"/>
</dbReference>
<reference evidence="9 10" key="1">
    <citation type="journal article" date="2019" name="G3 (Bethesda)">
        <title>Sequencing of a Wild Apple (Malus baccata) Genome Unravels the Differences Between Cultivated and Wild Apple Species Regarding Disease Resistance and Cold Tolerance.</title>
        <authorList>
            <person name="Chen X."/>
        </authorList>
    </citation>
    <scope>NUCLEOTIDE SEQUENCE [LARGE SCALE GENOMIC DNA]</scope>
    <source>
        <strain evidence="10">cv. Shandingzi</strain>
        <tissue evidence="9">Leaves</tissue>
    </source>
</reference>
<proteinExistence type="predicted"/>
<evidence type="ECO:0000256" key="5">
    <source>
        <dbReference type="ARBA" id="ARBA00022989"/>
    </source>
</evidence>
<evidence type="ECO:0000313" key="9">
    <source>
        <dbReference type="EMBL" id="TQD84851.1"/>
    </source>
</evidence>
<dbReference type="InterPro" id="IPR045874">
    <property type="entry name" value="LRK10/LRL21-25-like"/>
</dbReference>
<keyword evidence="5" id="KW-1133">Transmembrane helix</keyword>